<feature type="transmembrane region" description="Helical" evidence="6">
    <location>
        <begin position="471"/>
        <end position="498"/>
    </location>
</feature>
<evidence type="ECO:0000313" key="7">
    <source>
        <dbReference type="EMBL" id="MBI5171205.1"/>
    </source>
</evidence>
<dbReference type="Proteomes" id="UP000696931">
    <property type="component" value="Unassembled WGS sequence"/>
</dbReference>
<evidence type="ECO:0000256" key="5">
    <source>
        <dbReference type="ARBA" id="ARBA00023136"/>
    </source>
</evidence>
<dbReference type="Pfam" id="PF13440">
    <property type="entry name" value="Polysacc_synt_3"/>
    <property type="match status" value="1"/>
</dbReference>
<name>A0A933W3I9_UNCEI</name>
<feature type="transmembrane region" description="Helical" evidence="6">
    <location>
        <begin position="188"/>
        <end position="211"/>
    </location>
</feature>
<feature type="transmembrane region" description="Helical" evidence="6">
    <location>
        <begin position="132"/>
        <end position="150"/>
    </location>
</feature>
<feature type="transmembrane region" description="Helical" evidence="6">
    <location>
        <begin position="349"/>
        <end position="369"/>
    </location>
</feature>
<comment type="caution">
    <text evidence="7">The sequence shown here is derived from an EMBL/GenBank/DDBJ whole genome shotgun (WGS) entry which is preliminary data.</text>
</comment>
<keyword evidence="4 6" id="KW-1133">Transmembrane helix</keyword>
<feature type="transmembrane region" description="Helical" evidence="6">
    <location>
        <begin position="21"/>
        <end position="41"/>
    </location>
</feature>
<feature type="transmembrane region" description="Helical" evidence="6">
    <location>
        <begin position="442"/>
        <end position="459"/>
    </location>
</feature>
<comment type="subcellular location">
    <subcellularLocation>
        <location evidence="1">Cell membrane</location>
        <topology evidence="1">Multi-pass membrane protein</topology>
    </subcellularLocation>
</comment>
<keyword evidence="2" id="KW-1003">Cell membrane</keyword>
<dbReference type="InterPro" id="IPR050833">
    <property type="entry name" value="Poly_Biosynth_Transport"/>
</dbReference>
<dbReference type="GO" id="GO:0005886">
    <property type="term" value="C:plasma membrane"/>
    <property type="evidence" value="ECO:0007669"/>
    <property type="project" value="UniProtKB-SubCell"/>
</dbReference>
<evidence type="ECO:0000313" key="8">
    <source>
        <dbReference type="Proteomes" id="UP000696931"/>
    </source>
</evidence>
<feature type="transmembrane region" description="Helical" evidence="6">
    <location>
        <begin position="405"/>
        <end position="430"/>
    </location>
</feature>
<feature type="transmembrane region" description="Helical" evidence="6">
    <location>
        <begin position="162"/>
        <end position="182"/>
    </location>
</feature>
<proteinExistence type="predicted"/>
<feature type="transmembrane region" description="Helical" evidence="6">
    <location>
        <begin position="88"/>
        <end position="112"/>
    </location>
</feature>
<evidence type="ECO:0000256" key="2">
    <source>
        <dbReference type="ARBA" id="ARBA00022475"/>
    </source>
</evidence>
<feature type="transmembrane region" description="Helical" evidence="6">
    <location>
        <begin position="47"/>
        <end position="67"/>
    </location>
</feature>
<feature type="transmembrane region" description="Helical" evidence="6">
    <location>
        <begin position="316"/>
        <end position="337"/>
    </location>
</feature>
<dbReference type="PANTHER" id="PTHR30250">
    <property type="entry name" value="PST FAMILY PREDICTED COLANIC ACID TRANSPORTER"/>
    <property type="match status" value="1"/>
</dbReference>
<keyword evidence="5 6" id="KW-0472">Membrane</keyword>
<dbReference type="AlphaFoldDB" id="A0A933W3I9"/>
<evidence type="ECO:0000256" key="3">
    <source>
        <dbReference type="ARBA" id="ARBA00022692"/>
    </source>
</evidence>
<dbReference type="PANTHER" id="PTHR30250:SF26">
    <property type="entry name" value="PSMA PROTEIN"/>
    <property type="match status" value="1"/>
</dbReference>
<evidence type="ECO:0000256" key="4">
    <source>
        <dbReference type="ARBA" id="ARBA00022989"/>
    </source>
</evidence>
<evidence type="ECO:0000256" key="6">
    <source>
        <dbReference type="SAM" id="Phobius"/>
    </source>
</evidence>
<accession>A0A933W3I9</accession>
<evidence type="ECO:0000256" key="1">
    <source>
        <dbReference type="ARBA" id="ARBA00004651"/>
    </source>
</evidence>
<dbReference type="EMBL" id="JACRIW010000122">
    <property type="protein sequence ID" value="MBI5171205.1"/>
    <property type="molecule type" value="Genomic_DNA"/>
</dbReference>
<feature type="transmembrane region" description="Helical" evidence="6">
    <location>
        <begin position="381"/>
        <end position="399"/>
    </location>
</feature>
<sequence>MNAAATGGLGRRLAHNTLHAATGRIAAVAVWLFLTPPILAALGTDGFAVWALFFALTGYFAALDLGLVQGTLRHVSAARARGASEEAAAFVTLGVAGFVLLGLAWSGAVLLLRGPLLEWLRLPESQRGAATFAMQAGALVFVLAGTANVLGAALQGHDRFDLANVVSLTATLMQGAGILAALAAHAGLYGLVLAVGAGWAAAALLAAGLLAARVPEARFAGWSLARHHAREALAFGGPMQLASLFAVLHAHLDKFLLPGLVTLAAVTPYELGSRVLGALQTFPQMLLLAMLPAASTMHATGDATRLRALYVRGERYLLTATALLVAALTGPAARLFAVWLGPGHADAALVLRGLTVATALTLATGMASVSTRAIGRPALEAWYGAVTLVTHVVTSLLLLPRFGLAGAVFAAIATTAVASTVFLVGVARALGWRVTDVIGVPHVRPAAAAALGAGAGFALDRLLPVSGGAAGWAWLACAGAGAVVVSAGVCVATGYFPWREALALATRRRGAEGA</sequence>
<reference evidence="7" key="1">
    <citation type="submission" date="2020-07" db="EMBL/GenBank/DDBJ databases">
        <title>Huge and variable diversity of episymbiotic CPR bacteria and DPANN archaea in groundwater ecosystems.</title>
        <authorList>
            <person name="He C.Y."/>
            <person name="Keren R."/>
            <person name="Whittaker M."/>
            <person name="Farag I.F."/>
            <person name="Doudna J."/>
            <person name="Cate J.H.D."/>
            <person name="Banfield J.F."/>
        </authorList>
    </citation>
    <scope>NUCLEOTIDE SEQUENCE</scope>
    <source>
        <strain evidence="7">NC_groundwater_1813_Pr3_B-0.1um_71_17</strain>
    </source>
</reference>
<protein>
    <submittedName>
        <fullName evidence="7">Polysaccharide biosynthesis C-terminal domain-containing protein</fullName>
    </submittedName>
</protein>
<gene>
    <name evidence="7" type="ORF">HZA61_17090</name>
</gene>
<keyword evidence="3 6" id="KW-0812">Transmembrane</keyword>
<organism evidence="7 8">
    <name type="scientific">Eiseniibacteriota bacterium</name>
    <dbReference type="NCBI Taxonomy" id="2212470"/>
    <lineage>
        <taxon>Bacteria</taxon>
        <taxon>Candidatus Eiseniibacteriota</taxon>
    </lineage>
</organism>